<feature type="active site" description="Nucleophile" evidence="5">
    <location>
        <position position="8"/>
    </location>
</feature>
<dbReference type="InterPro" id="IPR050438">
    <property type="entry name" value="LMW_PTPase"/>
</dbReference>
<sequence length="157" mass="17331">MAAVLLVCTANICRSPMAEAIFKARLGEVFKTVASAGVHADPRGGPVDARAAAALERHKYGLERRWRSRRVDPEQLGQYDLVLAMEAEHVQALRKQAAPEHQARILMLTDFLPEMAGQDIPDPYFGPVAGFDAVIGMIERAATRLLAESREGRLRLR</sequence>
<evidence type="ECO:0000259" key="6">
    <source>
        <dbReference type="SMART" id="SM00226"/>
    </source>
</evidence>
<dbReference type="Gene3D" id="3.40.50.2300">
    <property type="match status" value="1"/>
</dbReference>
<evidence type="ECO:0000313" key="8">
    <source>
        <dbReference type="Proteomes" id="UP000197446"/>
    </source>
</evidence>
<dbReference type="EMBL" id="NISI01000006">
    <property type="protein sequence ID" value="OWR02932.1"/>
    <property type="molecule type" value="Genomic_DNA"/>
</dbReference>
<protein>
    <recommendedName>
        <fullName evidence="2">protein-tyrosine-phosphatase</fullName>
        <ecNumber evidence="2">3.1.3.48</ecNumber>
    </recommendedName>
</protein>
<dbReference type="SUPFAM" id="SSF52788">
    <property type="entry name" value="Phosphotyrosine protein phosphatases I"/>
    <property type="match status" value="1"/>
</dbReference>
<evidence type="ECO:0000256" key="2">
    <source>
        <dbReference type="ARBA" id="ARBA00013064"/>
    </source>
</evidence>
<dbReference type="PRINTS" id="PR00719">
    <property type="entry name" value="LMWPTPASE"/>
</dbReference>
<dbReference type="InterPro" id="IPR036196">
    <property type="entry name" value="Ptyr_pPase_sf"/>
</dbReference>
<name>A0A254N7Z9_9BURK</name>
<dbReference type="GO" id="GO:0004725">
    <property type="term" value="F:protein tyrosine phosphatase activity"/>
    <property type="evidence" value="ECO:0007669"/>
    <property type="project" value="UniProtKB-EC"/>
</dbReference>
<reference evidence="7 8" key="1">
    <citation type="journal article" date="2007" name="Int. J. Syst. Evol. Microbiol.">
        <title>Description of Pelomonas aquatica sp. nov. and Pelomonas puraquae sp. nov., isolated from industrial and haemodialysis water.</title>
        <authorList>
            <person name="Gomila M."/>
            <person name="Bowien B."/>
            <person name="Falsen E."/>
            <person name="Moore E.R."/>
            <person name="Lalucat J."/>
        </authorList>
    </citation>
    <scope>NUCLEOTIDE SEQUENCE [LARGE SCALE GENOMIC DNA]</scope>
    <source>
        <strain evidence="7 8">CCUG 52769</strain>
    </source>
</reference>
<evidence type="ECO:0000256" key="5">
    <source>
        <dbReference type="PIRSR" id="PIRSR617867-1"/>
    </source>
</evidence>
<dbReference type="PANTHER" id="PTHR11717">
    <property type="entry name" value="LOW MOLECULAR WEIGHT PROTEIN TYROSINE PHOSPHATASE"/>
    <property type="match status" value="1"/>
</dbReference>
<feature type="active site" evidence="5">
    <location>
        <position position="14"/>
    </location>
</feature>
<evidence type="ECO:0000256" key="3">
    <source>
        <dbReference type="ARBA" id="ARBA00022801"/>
    </source>
</evidence>
<keyword evidence="3" id="KW-0378">Hydrolase</keyword>
<comment type="similarity">
    <text evidence="1">Belongs to the low molecular weight phosphotyrosine protein phosphatase family.</text>
</comment>
<evidence type="ECO:0000313" key="7">
    <source>
        <dbReference type="EMBL" id="OWR02932.1"/>
    </source>
</evidence>
<evidence type="ECO:0000256" key="1">
    <source>
        <dbReference type="ARBA" id="ARBA00011063"/>
    </source>
</evidence>
<accession>A0A254N7Z9</accession>
<comment type="caution">
    <text evidence="7">The sequence shown here is derived from an EMBL/GenBank/DDBJ whole genome shotgun (WGS) entry which is preliminary data.</text>
</comment>
<dbReference type="SMART" id="SM00226">
    <property type="entry name" value="LMWPc"/>
    <property type="match status" value="1"/>
</dbReference>
<dbReference type="Proteomes" id="UP000197446">
    <property type="component" value="Unassembled WGS sequence"/>
</dbReference>
<dbReference type="CDD" id="cd16343">
    <property type="entry name" value="LMWPTP"/>
    <property type="match status" value="1"/>
</dbReference>
<dbReference type="InterPro" id="IPR017867">
    <property type="entry name" value="Tyr_phospatase_low_mol_wt"/>
</dbReference>
<dbReference type="OrthoDB" id="9784339at2"/>
<gene>
    <name evidence="7" type="ORF">CDO81_15205</name>
</gene>
<dbReference type="RefSeq" id="WP_088484086.1">
    <property type="nucleotide sequence ID" value="NZ_NISI01000006.1"/>
</dbReference>
<proteinExistence type="inferred from homology"/>
<dbReference type="Pfam" id="PF01451">
    <property type="entry name" value="LMWPc"/>
    <property type="match status" value="1"/>
</dbReference>
<evidence type="ECO:0000256" key="4">
    <source>
        <dbReference type="ARBA" id="ARBA00022912"/>
    </source>
</evidence>
<feature type="active site" description="Proton donor" evidence="5">
    <location>
        <position position="122"/>
    </location>
</feature>
<organism evidence="7 8">
    <name type="scientific">Roseateles puraquae</name>
    <dbReference type="NCBI Taxonomy" id="431059"/>
    <lineage>
        <taxon>Bacteria</taxon>
        <taxon>Pseudomonadati</taxon>
        <taxon>Pseudomonadota</taxon>
        <taxon>Betaproteobacteria</taxon>
        <taxon>Burkholderiales</taxon>
        <taxon>Sphaerotilaceae</taxon>
        <taxon>Roseateles</taxon>
    </lineage>
</organism>
<dbReference type="PANTHER" id="PTHR11717:SF7">
    <property type="entry name" value="LOW MOLECULAR WEIGHT PHOSPHOTYROSINE PROTEIN PHOSPHATASE"/>
    <property type="match status" value="1"/>
</dbReference>
<keyword evidence="4" id="KW-0904">Protein phosphatase</keyword>
<keyword evidence="8" id="KW-1185">Reference proteome</keyword>
<dbReference type="InterPro" id="IPR023485">
    <property type="entry name" value="Ptyr_pPase"/>
</dbReference>
<feature type="domain" description="Phosphotyrosine protein phosphatase I" evidence="6">
    <location>
        <begin position="2"/>
        <end position="148"/>
    </location>
</feature>
<dbReference type="EC" id="3.1.3.48" evidence="2"/>
<dbReference type="AlphaFoldDB" id="A0A254N7Z9"/>